<dbReference type="EMBL" id="KN817727">
    <property type="protein sequence ID" value="KJA13597.1"/>
    <property type="molecule type" value="Genomic_DNA"/>
</dbReference>
<evidence type="ECO:0000259" key="2">
    <source>
        <dbReference type="Pfam" id="PF14587"/>
    </source>
</evidence>
<feature type="domain" description="Endo-beta-1,6-galactanase-like" evidence="2">
    <location>
        <begin position="30"/>
        <end position="269"/>
    </location>
</feature>
<dbReference type="STRING" id="945553.A0A0D2KGG1"/>
<sequence>MTLSLHNPVLLILLGITTLLGNPAAADFTATINPASNRGSWEGWGVSLAWWAKIFGNQSNLADIFFTTNSVSFNGGTLPGLGLNIARYNAGACSSNSVNGTTMAANSILPSRQMPGYWIDWASADPTSSSWSWSVDANQRNMMSLAKARGADRFELFSNSPMWWMCSNHNPAGAANGGENIQSWNIVNHAVYLATIAKYAHDNWGITFASVEAFNEPSSSWWTATNNQEGSHFSIATMAQVITALRSELNSRGLTSTAVSATDENTYDIGLSTWNSFNSTTQKNVGRINVHGYEGTGGRRDLLYSAASAAGIEIWNSEYGDGDATGTQLAQNLLLDFNWLHPTAWTYWQAVDTTGWGLIIGDLEAAQLSTVEQKFFVLAQFTRHIREGMRILDTGNNNVAAAYNAAGRTLVIVAANFDAGQYITFDLSEFSQPSTNGALVPRWSTHFNSSEQYALHSDTFMSGTKFWSYFDQNTVQTFEVSNVSL</sequence>
<reference evidence="4" key="1">
    <citation type="submission" date="2014-04" db="EMBL/GenBank/DDBJ databases">
        <title>Evolutionary Origins and Diversification of the Mycorrhizal Mutualists.</title>
        <authorList>
            <consortium name="DOE Joint Genome Institute"/>
            <consortium name="Mycorrhizal Genomics Consortium"/>
            <person name="Kohler A."/>
            <person name="Kuo A."/>
            <person name="Nagy L.G."/>
            <person name="Floudas D."/>
            <person name="Copeland A."/>
            <person name="Barry K.W."/>
            <person name="Cichocki N."/>
            <person name="Veneault-Fourrey C."/>
            <person name="LaButti K."/>
            <person name="Lindquist E.A."/>
            <person name="Lipzen A."/>
            <person name="Lundell T."/>
            <person name="Morin E."/>
            <person name="Murat C."/>
            <person name="Riley R."/>
            <person name="Ohm R."/>
            <person name="Sun H."/>
            <person name="Tunlid A."/>
            <person name="Henrissat B."/>
            <person name="Grigoriev I.V."/>
            <person name="Hibbett D.S."/>
            <person name="Martin F."/>
        </authorList>
    </citation>
    <scope>NUCLEOTIDE SEQUENCE [LARGE SCALE GENOMIC DNA]</scope>
    <source>
        <strain evidence="4">FD-334 SS-4</strain>
    </source>
</reference>
<dbReference type="OMA" id="ADKPLWM"/>
<dbReference type="InterPro" id="IPR017853">
    <property type="entry name" value="GH"/>
</dbReference>
<dbReference type="Gene3D" id="3.20.20.80">
    <property type="entry name" value="Glycosidases"/>
    <property type="match status" value="1"/>
</dbReference>
<keyword evidence="4" id="KW-1185">Reference proteome</keyword>
<organism evidence="3 4">
    <name type="scientific">Hypholoma sublateritium (strain FD-334 SS-4)</name>
    <dbReference type="NCBI Taxonomy" id="945553"/>
    <lineage>
        <taxon>Eukaryota</taxon>
        <taxon>Fungi</taxon>
        <taxon>Dikarya</taxon>
        <taxon>Basidiomycota</taxon>
        <taxon>Agaricomycotina</taxon>
        <taxon>Agaricomycetes</taxon>
        <taxon>Agaricomycetidae</taxon>
        <taxon>Agaricales</taxon>
        <taxon>Agaricineae</taxon>
        <taxon>Strophariaceae</taxon>
        <taxon>Hypholoma</taxon>
    </lineage>
</organism>
<protein>
    <submittedName>
        <fullName evidence="3">Glycoside hydrolase family 30 protein</fullName>
    </submittedName>
</protein>
<evidence type="ECO:0000256" key="1">
    <source>
        <dbReference type="SAM" id="SignalP"/>
    </source>
</evidence>
<dbReference type="InterPro" id="IPR039743">
    <property type="entry name" value="6GAL/EXGAL"/>
</dbReference>
<dbReference type="InterPro" id="IPR039514">
    <property type="entry name" value="6GAL-like"/>
</dbReference>
<keyword evidence="1" id="KW-0732">Signal</keyword>
<dbReference type="AlphaFoldDB" id="A0A0D2KGG1"/>
<dbReference type="GO" id="GO:0004553">
    <property type="term" value="F:hydrolase activity, hydrolyzing O-glycosyl compounds"/>
    <property type="evidence" value="ECO:0007669"/>
    <property type="project" value="InterPro"/>
</dbReference>
<accession>A0A0D2KGG1</accession>
<dbReference type="PANTHER" id="PTHR42767:SF1">
    <property type="entry name" value="ENDO-BETA-1,6-GALACTANASE-LIKE DOMAIN-CONTAINING PROTEIN"/>
    <property type="match status" value="1"/>
</dbReference>
<dbReference type="OrthoDB" id="2012278at2759"/>
<feature type="chain" id="PRO_5002245706" evidence="1">
    <location>
        <begin position="27"/>
        <end position="485"/>
    </location>
</feature>
<name>A0A0D2KGG1_HYPSF</name>
<dbReference type="Pfam" id="PF14587">
    <property type="entry name" value="Glyco_hydr_30_2"/>
    <property type="match status" value="1"/>
</dbReference>
<proteinExistence type="predicted"/>
<dbReference type="SUPFAM" id="SSF51445">
    <property type="entry name" value="(Trans)glycosidases"/>
    <property type="match status" value="1"/>
</dbReference>
<evidence type="ECO:0000313" key="4">
    <source>
        <dbReference type="Proteomes" id="UP000054270"/>
    </source>
</evidence>
<dbReference type="Proteomes" id="UP000054270">
    <property type="component" value="Unassembled WGS sequence"/>
</dbReference>
<dbReference type="PANTHER" id="PTHR42767">
    <property type="entry name" value="ENDO-BETA-1,6-GALACTANASE"/>
    <property type="match status" value="1"/>
</dbReference>
<keyword evidence="3" id="KW-0378">Hydrolase</keyword>
<gene>
    <name evidence="3" type="ORF">HYPSUDRAFT_151422</name>
</gene>
<feature type="signal peptide" evidence="1">
    <location>
        <begin position="1"/>
        <end position="26"/>
    </location>
</feature>
<evidence type="ECO:0000313" key="3">
    <source>
        <dbReference type="EMBL" id="KJA13597.1"/>
    </source>
</evidence>